<organism evidence="2 3">
    <name type="scientific">Snodgrassella communis</name>
    <dbReference type="NCBI Taxonomy" id="2946699"/>
    <lineage>
        <taxon>Bacteria</taxon>
        <taxon>Pseudomonadati</taxon>
        <taxon>Pseudomonadota</taxon>
        <taxon>Betaproteobacteria</taxon>
        <taxon>Neisseriales</taxon>
        <taxon>Neisseriaceae</taxon>
        <taxon>Snodgrassella</taxon>
    </lineage>
</organism>
<dbReference type="Proteomes" id="UP000027170">
    <property type="component" value="Unassembled WGS sequence"/>
</dbReference>
<keyword evidence="1" id="KW-0472">Membrane</keyword>
<reference evidence="2 3" key="1">
    <citation type="submission" date="2014-03" db="EMBL/GenBank/DDBJ databases">
        <title>The genomes of two eusocial bee gut symbionts.</title>
        <authorList>
            <person name="Kwong W.K."/>
            <person name="Engel P."/>
            <person name="Koch H."/>
            <person name="Moran N.A."/>
        </authorList>
    </citation>
    <scope>NUCLEOTIDE SEQUENCE [LARGE SCALE GENOMIC DNA]</scope>
    <source>
        <strain evidence="3">wkB29</strain>
    </source>
</reference>
<keyword evidence="1" id="KW-1133">Transmembrane helix</keyword>
<comment type="caution">
    <text evidence="2">The sequence shown here is derived from an EMBL/GenBank/DDBJ whole genome shotgun (WGS) entry which is preliminary data.</text>
</comment>
<name>A0A836MR94_9NEIS</name>
<sequence length="39" mass="4237">MLLCIGVVYAKMNTLFPTPIIMMGFIVTIWSATVCTLSG</sequence>
<protein>
    <submittedName>
        <fullName evidence="2">Uncharacterized protein</fullName>
    </submittedName>
</protein>
<evidence type="ECO:0000313" key="2">
    <source>
        <dbReference type="EMBL" id="KDN14682.1"/>
    </source>
</evidence>
<keyword evidence="1" id="KW-0812">Transmembrane</keyword>
<gene>
    <name evidence="2" type="ORF">SALWKB29_1141</name>
</gene>
<feature type="transmembrane region" description="Helical" evidence="1">
    <location>
        <begin position="20"/>
        <end position="38"/>
    </location>
</feature>
<keyword evidence="3" id="KW-1185">Reference proteome</keyword>
<evidence type="ECO:0000256" key="1">
    <source>
        <dbReference type="SAM" id="Phobius"/>
    </source>
</evidence>
<proteinExistence type="predicted"/>
<dbReference type="EMBL" id="JFZV01000005">
    <property type="protein sequence ID" value="KDN14682.1"/>
    <property type="molecule type" value="Genomic_DNA"/>
</dbReference>
<accession>A0A836MR94</accession>
<dbReference type="AlphaFoldDB" id="A0A836MR94"/>
<evidence type="ECO:0000313" key="3">
    <source>
        <dbReference type="Proteomes" id="UP000027170"/>
    </source>
</evidence>